<accession>L9Z1Q2</accession>
<dbReference type="Proteomes" id="UP000011592">
    <property type="component" value="Unassembled WGS sequence"/>
</dbReference>
<organism evidence="2 3">
    <name type="scientific">Natrinema gari JCM 14663</name>
    <dbReference type="NCBI Taxonomy" id="1230459"/>
    <lineage>
        <taxon>Archaea</taxon>
        <taxon>Methanobacteriati</taxon>
        <taxon>Methanobacteriota</taxon>
        <taxon>Stenosarchaea group</taxon>
        <taxon>Halobacteria</taxon>
        <taxon>Halobacteriales</taxon>
        <taxon>Natrialbaceae</taxon>
        <taxon>Natrinema</taxon>
    </lineage>
</organism>
<comment type="caution">
    <text evidence="2">The sequence shown here is derived from an EMBL/GenBank/DDBJ whole genome shotgun (WGS) entry which is preliminary data.</text>
</comment>
<gene>
    <name evidence="2" type="ORF">C486_08530</name>
</gene>
<protein>
    <submittedName>
        <fullName evidence="2">Uncharacterized protein</fullName>
    </submittedName>
</protein>
<dbReference type="PATRIC" id="fig|1230459.4.peg.1704"/>
<evidence type="ECO:0000256" key="1">
    <source>
        <dbReference type="SAM" id="MobiDB-lite"/>
    </source>
</evidence>
<feature type="compositionally biased region" description="Polar residues" evidence="1">
    <location>
        <begin position="85"/>
        <end position="98"/>
    </location>
</feature>
<feature type="region of interest" description="Disordered" evidence="1">
    <location>
        <begin position="1"/>
        <end position="98"/>
    </location>
</feature>
<feature type="compositionally biased region" description="Basic and acidic residues" evidence="1">
    <location>
        <begin position="27"/>
        <end position="42"/>
    </location>
</feature>
<name>L9Z1Q2_9EURY</name>
<dbReference type="AlphaFoldDB" id="L9Z1Q2"/>
<evidence type="ECO:0000313" key="3">
    <source>
        <dbReference type="Proteomes" id="UP000011592"/>
    </source>
</evidence>
<feature type="compositionally biased region" description="Low complexity" evidence="1">
    <location>
        <begin position="45"/>
        <end position="63"/>
    </location>
</feature>
<sequence>MSVSRRFETGTDRNTDREPQCQLPRCNADDDANRDSDRDAPSERSLIGVVSPGSVVGSSSHSTMGRRERRALPRVSVRGPAGRNRSVSSAYRWSPNET</sequence>
<proteinExistence type="predicted"/>
<reference evidence="2 3" key="1">
    <citation type="journal article" date="2014" name="PLoS Genet.">
        <title>Phylogenetically driven sequencing of extremely halophilic archaea reveals strategies for static and dynamic osmo-response.</title>
        <authorList>
            <person name="Becker E.A."/>
            <person name="Seitzer P.M."/>
            <person name="Tritt A."/>
            <person name="Larsen D."/>
            <person name="Krusor M."/>
            <person name="Yao A.I."/>
            <person name="Wu D."/>
            <person name="Madern D."/>
            <person name="Eisen J.A."/>
            <person name="Darling A.E."/>
            <person name="Facciotti M.T."/>
        </authorList>
    </citation>
    <scope>NUCLEOTIDE SEQUENCE [LARGE SCALE GENOMIC DNA]</scope>
    <source>
        <strain evidence="2 3">JCM 14663</strain>
    </source>
</reference>
<feature type="compositionally biased region" description="Basic and acidic residues" evidence="1">
    <location>
        <begin position="1"/>
        <end position="19"/>
    </location>
</feature>
<keyword evidence="3" id="KW-1185">Reference proteome</keyword>
<evidence type="ECO:0000313" key="2">
    <source>
        <dbReference type="EMBL" id="ELY80435.1"/>
    </source>
</evidence>
<dbReference type="EMBL" id="AOIJ01000046">
    <property type="protein sequence ID" value="ELY80435.1"/>
    <property type="molecule type" value="Genomic_DNA"/>
</dbReference>